<evidence type="ECO:0000313" key="2">
    <source>
        <dbReference type="Proteomes" id="UP000001353"/>
    </source>
</evidence>
<accession>F7ZDG9</accession>
<dbReference type="STRING" id="391595.RLO149_c026080"/>
<sequence>MTQVITRYFENAAQASMIKRTLVVERFPGRDLKVYTEPNGLVEALSAENVDPETAKAYKKKMASGGAVLLAKATYVPLGAARMTREITARMGAADMGDLTEEVYVKDPPGRTASVLSGHPHMLSRRRDPDSKTYHMADWPIPLISRRKPSDEFAIPRHGRMANFPIPLLSKRKPKDNFAFSRHARMANFPIPLLSKRKPWEGFAFPRHARMANFPIPLLSKRKPYTGSMIGRHQRMANWPFPHLINGKTGTNSLIPGAPRMANFPIPLLSKRKPADKFAFDRHARMANFPLPLLSKRKPVDKFAFPRHARMADAILPLIVRRADTETTEADAARFSFSKLFGFPTLLRR</sequence>
<dbReference type="Proteomes" id="UP000001353">
    <property type="component" value="Chromosome"/>
</dbReference>
<name>F7ZDG9_ROSLO</name>
<keyword evidence="2" id="KW-1185">Reference proteome</keyword>
<protein>
    <submittedName>
        <fullName evidence="1">PucD-like protein</fullName>
    </submittedName>
</protein>
<dbReference type="RefSeq" id="WP_013962490.1">
    <property type="nucleotide sequence ID" value="NC_015730.1"/>
</dbReference>
<reference evidence="1 2" key="1">
    <citation type="journal article" date="2011" name="BMC Genomics">
        <title>Comparative genome analysis and genome-guided physiological analysis of Roseobacter litoralis.</title>
        <authorList>
            <person name="Kalhoefer D."/>
            <person name="Thole S."/>
            <person name="Voget S."/>
            <person name="Lehmann R."/>
            <person name="Liesegang H."/>
            <person name="Wollher A."/>
            <person name="Daniel R."/>
            <person name="Simon M."/>
            <person name="Brinkhoff T."/>
        </authorList>
    </citation>
    <scope>NUCLEOTIDE SEQUENCE [LARGE SCALE GENOMIC DNA]</scope>
    <source>
        <strain evidence="2">ATCC 49566 / DSM 6996 / JCM 21268 / NBRC 15278 / OCh 149</strain>
    </source>
</reference>
<dbReference type="EMBL" id="CP002623">
    <property type="protein sequence ID" value="AEI94571.1"/>
    <property type="molecule type" value="Genomic_DNA"/>
</dbReference>
<organism evidence="1 2">
    <name type="scientific">Roseobacter litoralis (strain ATCC 49566 / DSM 6996 / JCM 21268 / NBRC 15278 / OCh 149)</name>
    <dbReference type="NCBI Taxonomy" id="391595"/>
    <lineage>
        <taxon>Bacteria</taxon>
        <taxon>Pseudomonadati</taxon>
        <taxon>Pseudomonadota</taxon>
        <taxon>Alphaproteobacteria</taxon>
        <taxon>Rhodobacterales</taxon>
        <taxon>Roseobacteraceae</taxon>
        <taxon>Roseobacter</taxon>
    </lineage>
</organism>
<dbReference type="HOGENOM" id="CLU_068250_0_0_5"/>
<dbReference type="OrthoDB" id="7867222at2"/>
<proteinExistence type="predicted"/>
<dbReference type="AlphaFoldDB" id="F7ZDG9"/>
<gene>
    <name evidence="1" type="ordered locus">RLO149_c026080</name>
</gene>
<evidence type="ECO:0000313" key="1">
    <source>
        <dbReference type="EMBL" id="AEI94571.1"/>
    </source>
</evidence>
<dbReference type="KEGG" id="rli:RLO149_c026080"/>
<dbReference type="eggNOG" id="ENOG502ZYED">
    <property type="taxonomic scope" value="Bacteria"/>
</dbReference>